<reference evidence="1 2" key="1">
    <citation type="submission" date="2017-06" db="EMBL/GenBank/DDBJ databases">
        <title>Azoarcus.</title>
        <authorList>
            <person name="Woo J.-H."/>
            <person name="Kim H.-S."/>
        </authorList>
    </citation>
    <scope>NUCLEOTIDE SEQUENCE [LARGE SCALE GENOMIC DNA]</scope>
    <source>
        <strain evidence="1 2">TSPY31</strain>
    </source>
</reference>
<protein>
    <submittedName>
        <fullName evidence="1">Uncharacterized protein</fullName>
    </submittedName>
</protein>
<dbReference type="AlphaFoldDB" id="A0A2U8GTG6"/>
<name>A0A2U8GTG6_9RHOO</name>
<dbReference type="RefSeq" id="WP_108950017.1">
    <property type="nucleotide sequence ID" value="NZ_CP022187.1"/>
</dbReference>
<evidence type="ECO:0000313" key="2">
    <source>
        <dbReference type="Proteomes" id="UP000244930"/>
    </source>
</evidence>
<organism evidence="1 2">
    <name type="scientific">Parazoarcus communis</name>
    <dbReference type="NCBI Taxonomy" id="41977"/>
    <lineage>
        <taxon>Bacteria</taxon>
        <taxon>Pseudomonadati</taxon>
        <taxon>Pseudomonadota</taxon>
        <taxon>Betaproteobacteria</taxon>
        <taxon>Rhodocyclales</taxon>
        <taxon>Zoogloeaceae</taxon>
        <taxon>Parazoarcus</taxon>
    </lineage>
</organism>
<accession>A0A2U8GTG6</accession>
<proteinExistence type="predicted"/>
<dbReference type="Proteomes" id="UP000244930">
    <property type="component" value="Chromosome"/>
</dbReference>
<gene>
    <name evidence="1" type="ORF">CEW83_14745</name>
</gene>
<evidence type="ECO:0000313" key="1">
    <source>
        <dbReference type="EMBL" id="AWI76316.1"/>
    </source>
</evidence>
<dbReference type="EMBL" id="CP022187">
    <property type="protein sequence ID" value="AWI76316.1"/>
    <property type="molecule type" value="Genomic_DNA"/>
</dbReference>
<keyword evidence="2" id="KW-1185">Reference proteome</keyword>
<sequence>MIKVDSLVLGGELIRYMLVIEPGKKACGDLTKREFDRFNIDVLMQEQVVGDGVEHIVAQA</sequence>
<dbReference type="KEGG" id="acom:CEW83_14745"/>